<dbReference type="Pfam" id="PF24137">
    <property type="entry name" value="DA_N"/>
    <property type="match status" value="1"/>
</dbReference>
<feature type="domain" description="Diels-Alderase N-terminal" evidence="1">
    <location>
        <begin position="53"/>
        <end position="254"/>
    </location>
</feature>
<evidence type="ECO:0000259" key="1">
    <source>
        <dbReference type="Pfam" id="PF24137"/>
    </source>
</evidence>
<proteinExistence type="predicted"/>
<dbReference type="OrthoDB" id="3914164at2759"/>
<dbReference type="Proteomes" id="UP000756132">
    <property type="component" value="Chromosome 13"/>
</dbReference>
<dbReference type="GeneID" id="71994383"/>
<evidence type="ECO:0000313" key="4">
    <source>
        <dbReference type="Proteomes" id="UP000756132"/>
    </source>
</evidence>
<reference evidence="3" key="1">
    <citation type="submission" date="2021-12" db="EMBL/GenBank/DDBJ databases">
        <authorList>
            <person name="Zaccaron A."/>
            <person name="Stergiopoulos I."/>
        </authorList>
    </citation>
    <scope>NUCLEOTIDE SEQUENCE</scope>
    <source>
        <strain evidence="3">Race5_Kim</strain>
    </source>
</reference>
<dbReference type="InterPro" id="IPR057722">
    <property type="entry name" value="AsqO/PenF-like_C"/>
</dbReference>
<dbReference type="RefSeq" id="XP_047769735.1">
    <property type="nucleotide sequence ID" value="XM_047913653.1"/>
</dbReference>
<protein>
    <submittedName>
        <fullName evidence="3">Tyrosinase family protein asqI</fullName>
    </submittedName>
</protein>
<reference evidence="3" key="2">
    <citation type="journal article" date="2022" name="Microb. Genom.">
        <title>A chromosome-scale genome assembly of the tomato pathogen Cladosporium fulvum reveals a compartmentalized genome architecture and the presence of a dispensable chromosome.</title>
        <authorList>
            <person name="Zaccaron A.Z."/>
            <person name="Chen L.H."/>
            <person name="Samaras A."/>
            <person name="Stergiopoulos I."/>
        </authorList>
    </citation>
    <scope>NUCLEOTIDE SEQUENCE</scope>
    <source>
        <strain evidence="3">Race5_Kim</strain>
    </source>
</reference>
<evidence type="ECO:0000259" key="2">
    <source>
        <dbReference type="Pfam" id="PF25581"/>
    </source>
</evidence>
<dbReference type="InterPro" id="IPR056402">
    <property type="entry name" value="DA_N"/>
</dbReference>
<accession>A0A9Q8PMZ7</accession>
<dbReference type="KEGG" id="ffu:CLAFUR5_14505"/>
<gene>
    <name evidence="3" type="ORF">CLAFUR5_14505</name>
</gene>
<feature type="domain" description="AsqO/PenF-like C-terminal" evidence="2">
    <location>
        <begin position="261"/>
        <end position="388"/>
    </location>
</feature>
<dbReference type="Pfam" id="PF25581">
    <property type="entry name" value="AsqO_C"/>
    <property type="match status" value="1"/>
</dbReference>
<organism evidence="3 4">
    <name type="scientific">Passalora fulva</name>
    <name type="common">Tomato leaf mold</name>
    <name type="synonym">Cladosporium fulvum</name>
    <dbReference type="NCBI Taxonomy" id="5499"/>
    <lineage>
        <taxon>Eukaryota</taxon>
        <taxon>Fungi</taxon>
        <taxon>Dikarya</taxon>
        <taxon>Ascomycota</taxon>
        <taxon>Pezizomycotina</taxon>
        <taxon>Dothideomycetes</taxon>
        <taxon>Dothideomycetidae</taxon>
        <taxon>Mycosphaerellales</taxon>
        <taxon>Mycosphaerellaceae</taxon>
        <taxon>Fulvia</taxon>
    </lineage>
</organism>
<evidence type="ECO:0000313" key="3">
    <source>
        <dbReference type="EMBL" id="UJO25369.1"/>
    </source>
</evidence>
<dbReference type="AlphaFoldDB" id="A0A9Q8PMZ7"/>
<keyword evidence="4" id="KW-1185">Reference proteome</keyword>
<sequence length="391" mass="43135">MLPSTSLALACLSGRRLYTFAAPTSDSPAAYSSEGAPSSQWPVDYSTSLTHWDTKIANQTSNVQKIYPGYGLDAPRVAPINGTVSDWWYFHAFSLNGDGDVSSVNFNFYTTSPGGYPLLQNKSTILDLEIFGSFPNGTNYWANEYPQTASVMTAGSSSNGKWGPYGSWESSPDGKYWQLDFDMPTSELVGTVKIHSNGAPPHIACGPAVEGGEQEFHPHLWWSNALADGNAEVDLTYKGESLSFYGIGYHDKTWEDQNFYQSVGNWYWAQGRVGPYSFVFYDSRDRNGGEHFLSYIAKDGEIITSTCAENSVIARPWGNDITYPPTMQSGAPLGLTVDFDVEGKNFHVNFTSYGIVTENPAYTRWLATTEGGFEGEEQYNGTTVWEVVKLQ</sequence>
<dbReference type="SUPFAM" id="SSF159245">
    <property type="entry name" value="AttH-like"/>
    <property type="match status" value="1"/>
</dbReference>
<dbReference type="EMBL" id="CP090175">
    <property type="protein sequence ID" value="UJO25369.1"/>
    <property type="molecule type" value="Genomic_DNA"/>
</dbReference>
<name>A0A9Q8PMZ7_PASFU</name>